<gene>
    <name evidence="3" type="ORF">JL107_03000</name>
    <name evidence="4" type="ORF">JL107_03520</name>
</gene>
<dbReference type="InterPro" id="IPR013785">
    <property type="entry name" value="Aldolase_TIM"/>
</dbReference>
<evidence type="ECO:0000256" key="2">
    <source>
        <dbReference type="ARBA" id="ARBA00023239"/>
    </source>
</evidence>
<organism evidence="4 5">
    <name type="scientific">Nakamurella flavida</name>
    <dbReference type="NCBI Taxonomy" id="363630"/>
    <lineage>
        <taxon>Bacteria</taxon>
        <taxon>Bacillati</taxon>
        <taxon>Actinomycetota</taxon>
        <taxon>Actinomycetes</taxon>
        <taxon>Nakamurellales</taxon>
        <taxon>Nakamurellaceae</taxon>
        <taxon>Nakamurella</taxon>
    </lineage>
</organism>
<reference evidence="4" key="1">
    <citation type="submission" date="2021-01" db="EMBL/GenBank/DDBJ databases">
        <title>KCTC 19127 draft genome.</title>
        <authorList>
            <person name="An D."/>
        </authorList>
    </citation>
    <scope>NUCLEOTIDE SEQUENCE</scope>
    <source>
        <strain evidence="4">KCTC 19127</strain>
    </source>
</reference>
<dbReference type="SMART" id="SM01133">
    <property type="entry name" value="DeoC"/>
    <property type="match status" value="1"/>
</dbReference>
<dbReference type="Pfam" id="PF01791">
    <property type="entry name" value="DeoC"/>
    <property type="match status" value="1"/>
</dbReference>
<sequence length="306" mass="32859">MTQSTELGGLHRIATAENTFAIIAMDQRNTLKRMYAAVNAPAPSDEELENSKADVVQGLRGVASGFLLDPTFGTPALKQLPTEGLPYGVLVAAEPSERNTFNGEPHAHRDPALNAQWTRDQGGDAVKFFVQMRVDRKVGAGEPDLTADALQVVREVIADCKAAGVPSVIENLIYTIPGEEPATEAQKADRIIGAAEALAELGPDLLKLEYPGSPAACRRLANSIDVPWAVLSAGVAFDEFTEVLKVSCDDGGVSGFIAGRAIWRETVGMTRPDRQAYVASEGRRRLENCVQAIAGRARPFTDFTRV</sequence>
<keyword evidence="5" id="KW-1185">Reference proteome</keyword>
<dbReference type="RefSeq" id="WP_205255566.1">
    <property type="nucleotide sequence ID" value="NZ_BAAAPV010000003.1"/>
</dbReference>
<evidence type="ECO:0000313" key="5">
    <source>
        <dbReference type="Proteomes" id="UP000663801"/>
    </source>
</evidence>
<comment type="caution">
    <text evidence="4">The sequence shown here is derived from an EMBL/GenBank/DDBJ whole genome shotgun (WGS) entry which is preliminary data.</text>
</comment>
<evidence type="ECO:0000313" key="4">
    <source>
        <dbReference type="EMBL" id="MBM9475507.1"/>
    </source>
</evidence>
<evidence type="ECO:0000313" key="3">
    <source>
        <dbReference type="EMBL" id="MBM9475405.1"/>
    </source>
</evidence>
<dbReference type="GO" id="GO:0061595">
    <property type="term" value="F:6-deoxy-6-sulfofructose-1-phosphate aldolase activity"/>
    <property type="evidence" value="ECO:0007669"/>
    <property type="project" value="TreeGrafter"/>
</dbReference>
<dbReference type="InterPro" id="IPR050552">
    <property type="entry name" value="LacD_aldolase"/>
</dbReference>
<dbReference type="PANTHER" id="PTHR39340:SF1">
    <property type="entry name" value="SULFOFRUCTOSEPHOSPHATE ALDOLASE"/>
    <property type="match status" value="1"/>
</dbReference>
<dbReference type="EMBL" id="JAERWL010000004">
    <property type="protein sequence ID" value="MBM9475405.1"/>
    <property type="molecule type" value="Genomic_DNA"/>
</dbReference>
<proteinExistence type="inferred from homology"/>
<name>A0A938YGJ4_9ACTN</name>
<evidence type="ECO:0000256" key="1">
    <source>
        <dbReference type="ARBA" id="ARBA00008679"/>
    </source>
</evidence>
<accession>A0A938YGJ4</accession>
<protein>
    <submittedName>
        <fullName evidence="4">DUF2090 domain-containing protein</fullName>
    </submittedName>
</protein>
<comment type="similarity">
    <text evidence="1">Belongs to the aldolase LacD family.</text>
</comment>
<dbReference type="EMBL" id="JAERWL010000005">
    <property type="protein sequence ID" value="MBM9475507.1"/>
    <property type="molecule type" value="Genomic_DNA"/>
</dbReference>
<dbReference type="GO" id="GO:1902777">
    <property type="term" value="P:6-sulfoquinovose(1-) catabolic process"/>
    <property type="evidence" value="ECO:0007669"/>
    <property type="project" value="TreeGrafter"/>
</dbReference>
<dbReference type="PANTHER" id="PTHR39340">
    <property type="entry name" value="SULFOFRUCTOSEPHOSPHATE ALDOLASE"/>
    <property type="match status" value="1"/>
</dbReference>
<dbReference type="InterPro" id="IPR002915">
    <property type="entry name" value="DeoC/FbaB/LacD_aldolase"/>
</dbReference>
<dbReference type="AlphaFoldDB" id="A0A938YGJ4"/>
<dbReference type="Proteomes" id="UP000663801">
    <property type="component" value="Unassembled WGS sequence"/>
</dbReference>
<keyword evidence="2" id="KW-0456">Lyase</keyword>
<dbReference type="Gene3D" id="3.20.20.70">
    <property type="entry name" value="Aldolase class I"/>
    <property type="match status" value="1"/>
</dbReference>
<dbReference type="SUPFAM" id="SSF51569">
    <property type="entry name" value="Aldolase"/>
    <property type="match status" value="1"/>
</dbReference>